<name>A0A8S5MLY2_9CAUD</name>
<proteinExistence type="predicted"/>
<protein>
    <submittedName>
        <fullName evidence="1">Uncharacterized protein</fullName>
    </submittedName>
</protein>
<sequence>METLNYEPIVNAISKTLATLPFPYQVSQAPELSLGYLATNSFHIALEDLPEDFDLEQIPYALYSTIYNVLKEQGLTSKVTHLNGDNYDNFIMEARDEDGDLYANIHIVLWDLGIAVTTTQYYL</sequence>
<organism evidence="1">
    <name type="scientific">Myoviridae sp. ct3Pt8</name>
    <dbReference type="NCBI Taxonomy" id="2826608"/>
    <lineage>
        <taxon>Viruses</taxon>
        <taxon>Duplodnaviria</taxon>
        <taxon>Heunggongvirae</taxon>
        <taxon>Uroviricota</taxon>
        <taxon>Caudoviricetes</taxon>
    </lineage>
</organism>
<accession>A0A8S5MLY2</accession>
<evidence type="ECO:0000313" key="1">
    <source>
        <dbReference type="EMBL" id="DAD83381.1"/>
    </source>
</evidence>
<dbReference type="EMBL" id="BK014935">
    <property type="protein sequence ID" value="DAD83381.1"/>
    <property type="molecule type" value="Genomic_DNA"/>
</dbReference>
<reference evidence="1" key="1">
    <citation type="journal article" date="2021" name="Proc. Natl. Acad. Sci. U.S.A.">
        <title>A Catalog of Tens of Thousands of Viruses from Human Metagenomes Reveals Hidden Associations with Chronic Diseases.</title>
        <authorList>
            <person name="Tisza M.J."/>
            <person name="Buck C.B."/>
        </authorList>
    </citation>
    <scope>NUCLEOTIDE SEQUENCE</scope>
    <source>
        <strain evidence="1">Ct3Pt8</strain>
    </source>
</reference>